<dbReference type="InterPro" id="IPR027417">
    <property type="entry name" value="P-loop_NTPase"/>
</dbReference>
<dbReference type="Gene3D" id="3.40.50.300">
    <property type="entry name" value="P-loop containing nucleotide triphosphate hydrolases"/>
    <property type="match status" value="1"/>
</dbReference>
<reference evidence="1 2" key="1">
    <citation type="journal article" date="2019" name="Environ. Microbiol.">
        <title>An active ?-lactamase is a part of an orchestrated cell wall stress resistance network of Bacillus subtilis and related rhizosphere species.</title>
        <authorList>
            <person name="Bucher T."/>
            <person name="Keren-Paz A."/>
            <person name="Hausser J."/>
            <person name="Olender T."/>
            <person name="Cytryn E."/>
            <person name="Kolodkin-Gal I."/>
        </authorList>
    </citation>
    <scope>NUCLEOTIDE SEQUENCE [LARGE SCALE GENOMIC DNA]</scope>
    <source>
        <strain evidence="1 2">I186</strain>
    </source>
</reference>
<evidence type="ECO:0000313" key="2">
    <source>
        <dbReference type="Proteomes" id="UP000305524"/>
    </source>
</evidence>
<evidence type="ECO:0000313" key="1">
    <source>
        <dbReference type="EMBL" id="TKI82150.1"/>
    </source>
</evidence>
<accession>A0A4U3A5M0</accession>
<dbReference type="AlphaFoldDB" id="A0A4U3A5M0"/>
<gene>
    <name evidence="1" type="ORF">FC701_22560</name>
</gene>
<feature type="non-terminal residue" evidence="1">
    <location>
        <position position="1"/>
    </location>
</feature>
<sequence length="177" mass="20443">DQELKNETEQDFDHFIKVLLGNQEAPISIIDAGNDWDKDLYHEICEMADYIFFVAEPDLHQMLKIAHPLTQKERKLVSYLALEKTKVIGNKFSSTLLKHEVVEESFGHKVLTAIPPYVIEDVFEAQLNSSTLLSSRNYYKELEGIMKRIAELLLPNELLNQKKSSILSGFRFRKTES</sequence>
<organism evidence="1 2">
    <name type="scientific">Bacillus mycoides</name>
    <dbReference type="NCBI Taxonomy" id="1405"/>
    <lineage>
        <taxon>Bacteria</taxon>
        <taxon>Bacillati</taxon>
        <taxon>Bacillota</taxon>
        <taxon>Bacilli</taxon>
        <taxon>Bacillales</taxon>
        <taxon>Bacillaceae</taxon>
        <taxon>Bacillus</taxon>
        <taxon>Bacillus cereus group</taxon>
    </lineage>
</organism>
<protein>
    <submittedName>
        <fullName evidence="1">Uncharacterized protein</fullName>
    </submittedName>
</protein>
<comment type="caution">
    <text evidence="1">The sequence shown here is derived from an EMBL/GenBank/DDBJ whole genome shotgun (WGS) entry which is preliminary data.</text>
</comment>
<dbReference type="EMBL" id="SZOD01000600">
    <property type="protein sequence ID" value="TKI82150.1"/>
    <property type="molecule type" value="Genomic_DNA"/>
</dbReference>
<proteinExistence type="predicted"/>
<name>A0A4U3A5M0_BACMY</name>
<dbReference type="Proteomes" id="UP000305524">
    <property type="component" value="Unassembled WGS sequence"/>
</dbReference>